<sequence>MFAAFGLRTARAGMARPNSSRRKPYGFGDSRVRLRVRSWKEDFMKHIVDTQRAAEAPMRAVRYLAQERRLGRHPNTLALHQRTRPVKGTFVQKYLRIDRGIEV</sequence>
<dbReference type="HOGENOM" id="CLU_2259295_0_0_5"/>
<name>A8LMW4_DINSH</name>
<reference evidence="2" key="1">
    <citation type="journal article" date="2010" name="ISME J.">
        <title>The complete genome sequence of the algal symbiont Dinoroseobacter shibae: a hitchhiker's guide to life in the sea.</title>
        <authorList>
            <person name="Wagner-Dobler I."/>
            <person name="Ballhausen B."/>
            <person name="Berger M."/>
            <person name="Brinkhoff T."/>
            <person name="Buchholz I."/>
            <person name="Bunk B."/>
            <person name="Cypionka H."/>
            <person name="Daniel R."/>
            <person name="Drepper T."/>
            <person name="Gerdts G."/>
            <person name="Hahnke S."/>
            <person name="Han C."/>
            <person name="Jahn D."/>
            <person name="Kalhoefer D."/>
            <person name="Kiss H."/>
            <person name="Klenk H.P."/>
            <person name="Kyrpides N."/>
            <person name="Liebl W."/>
            <person name="Liesegang H."/>
            <person name="Meincke L."/>
            <person name="Pati A."/>
            <person name="Petersen J."/>
            <person name="Piekarski T."/>
            <person name="Pommerenke C."/>
            <person name="Pradella S."/>
            <person name="Pukall R."/>
            <person name="Rabus R."/>
            <person name="Stackebrandt E."/>
            <person name="Thole S."/>
            <person name="Thompson L."/>
            <person name="Tielen P."/>
            <person name="Tomasch J."/>
            <person name="von Jan M."/>
            <person name="Wanphrut N."/>
            <person name="Wichels A."/>
            <person name="Zech H."/>
            <person name="Simon M."/>
        </authorList>
    </citation>
    <scope>NUCLEOTIDE SEQUENCE [LARGE SCALE GENOMIC DNA]</scope>
    <source>
        <strain evidence="2">DSM 16493 / NCIMB 14021 / DFL 12</strain>
    </source>
</reference>
<accession>A8LMW4</accession>
<gene>
    <name evidence="1" type="ordered locus">Dshi_3306</name>
</gene>
<dbReference type="STRING" id="398580.Dshi_3306"/>
<dbReference type="AlphaFoldDB" id="A8LMW4"/>
<evidence type="ECO:0000313" key="2">
    <source>
        <dbReference type="Proteomes" id="UP000006833"/>
    </source>
</evidence>
<dbReference type="EMBL" id="CP000830">
    <property type="protein sequence ID" value="ABV95039.1"/>
    <property type="molecule type" value="Genomic_DNA"/>
</dbReference>
<keyword evidence="2" id="KW-1185">Reference proteome</keyword>
<dbReference type="Proteomes" id="UP000006833">
    <property type="component" value="Chromosome"/>
</dbReference>
<organism evidence="1 2">
    <name type="scientific">Dinoroseobacter shibae (strain DSM 16493 / NCIMB 14021 / DFL 12)</name>
    <dbReference type="NCBI Taxonomy" id="398580"/>
    <lineage>
        <taxon>Bacteria</taxon>
        <taxon>Pseudomonadati</taxon>
        <taxon>Pseudomonadota</taxon>
        <taxon>Alphaproteobacteria</taxon>
        <taxon>Rhodobacterales</taxon>
        <taxon>Roseobacteraceae</taxon>
        <taxon>Dinoroseobacter</taxon>
    </lineage>
</organism>
<dbReference type="KEGG" id="dsh:Dshi_3306"/>
<proteinExistence type="predicted"/>
<evidence type="ECO:0000313" key="1">
    <source>
        <dbReference type="EMBL" id="ABV95039.1"/>
    </source>
</evidence>
<protein>
    <submittedName>
        <fullName evidence="1">Uncharacterized protein</fullName>
    </submittedName>
</protein>